<dbReference type="Proteomes" id="UP000034316">
    <property type="component" value="Unassembled WGS sequence"/>
</dbReference>
<dbReference type="SUPFAM" id="SSF89623">
    <property type="entry name" value="Ribose/Galactose isomerase RpiB/AlsB"/>
    <property type="match status" value="1"/>
</dbReference>
<keyword evidence="2" id="KW-0413">Isomerase</keyword>
<dbReference type="GO" id="GO:0004751">
    <property type="term" value="F:ribose-5-phosphate isomerase activity"/>
    <property type="evidence" value="ECO:0007669"/>
    <property type="project" value="TreeGrafter"/>
</dbReference>
<dbReference type="EMBL" id="LBRB01000004">
    <property type="protein sequence ID" value="KKP89017.1"/>
    <property type="molecule type" value="Genomic_DNA"/>
</dbReference>
<dbReference type="PANTHER" id="PTHR30345">
    <property type="entry name" value="RIBOSE-5-PHOSPHATE ISOMERASE B"/>
    <property type="match status" value="1"/>
</dbReference>
<evidence type="ECO:0000313" key="2">
    <source>
        <dbReference type="EMBL" id="KKP89017.1"/>
    </source>
</evidence>
<dbReference type="Gene3D" id="3.40.1400.10">
    <property type="entry name" value="Sugar-phosphate isomerase, RpiB/LacA/LacB"/>
    <property type="match status" value="1"/>
</dbReference>
<dbReference type="InterPro" id="IPR003500">
    <property type="entry name" value="RpiB_LacA_LacB"/>
</dbReference>
<evidence type="ECO:0000256" key="1">
    <source>
        <dbReference type="ARBA" id="ARBA00008754"/>
    </source>
</evidence>
<proteinExistence type="inferred from homology"/>
<dbReference type="PIRSF" id="PIRSF005384">
    <property type="entry name" value="RpiB_LacA_B"/>
    <property type="match status" value="1"/>
</dbReference>
<dbReference type="GO" id="GO:0019316">
    <property type="term" value="P:D-allose catabolic process"/>
    <property type="evidence" value="ECO:0007669"/>
    <property type="project" value="TreeGrafter"/>
</dbReference>
<evidence type="ECO:0000313" key="3">
    <source>
        <dbReference type="Proteomes" id="UP000034316"/>
    </source>
</evidence>
<dbReference type="STRING" id="1618333.UR93_C0004G0010"/>
<dbReference type="PANTHER" id="PTHR30345:SF0">
    <property type="entry name" value="DNA DAMAGE-REPAIR_TOLERATION PROTEIN DRT102"/>
    <property type="match status" value="1"/>
</dbReference>
<dbReference type="InterPro" id="IPR036569">
    <property type="entry name" value="RpiB_LacA_LacB_sf"/>
</dbReference>
<dbReference type="NCBIfam" id="TIGR00689">
    <property type="entry name" value="rpiB_lacA_lacB"/>
    <property type="match status" value="1"/>
</dbReference>
<gene>
    <name evidence="2" type="ORF">UR93_C0004G0010</name>
</gene>
<organism evidence="2 3">
    <name type="scientific">Berkelbacteria bacterium GW2011_GWA2_35_9</name>
    <dbReference type="NCBI Taxonomy" id="1618333"/>
    <lineage>
        <taxon>Bacteria</taxon>
        <taxon>Candidatus Berkelbacteria</taxon>
    </lineage>
</organism>
<dbReference type="NCBIfam" id="NF004051">
    <property type="entry name" value="PRK05571.1"/>
    <property type="match status" value="1"/>
</dbReference>
<reference evidence="2 3" key="1">
    <citation type="journal article" date="2015" name="Nature">
        <title>rRNA introns, odd ribosomes, and small enigmatic genomes across a large radiation of phyla.</title>
        <authorList>
            <person name="Brown C.T."/>
            <person name="Hug L.A."/>
            <person name="Thomas B.C."/>
            <person name="Sharon I."/>
            <person name="Castelle C.J."/>
            <person name="Singh A."/>
            <person name="Wilkins M.J."/>
            <person name="Williams K.H."/>
            <person name="Banfield J.F."/>
        </authorList>
    </citation>
    <scope>NUCLEOTIDE SEQUENCE [LARGE SCALE GENOMIC DNA]</scope>
</reference>
<accession>A0A0G0GBB6</accession>
<dbReference type="GO" id="GO:0009052">
    <property type="term" value="P:pentose-phosphate shunt, non-oxidative branch"/>
    <property type="evidence" value="ECO:0007669"/>
    <property type="project" value="TreeGrafter"/>
</dbReference>
<name>A0A0G0GBB6_9BACT</name>
<comment type="similarity">
    <text evidence="1">Belongs to the LacAB/RpiB family.</text>
</comment>
<dbReference type="Pfam" id="PF02502">
    <property type="entry name" value="LacAB_rpiB"/>
    <property type="match status" value="1"/>
</dbReference>
<dbReference type="AlphaFoldDB" id="A0A0G0GBB6"/>
<sequence>MLYLGSDHNGVYLKKKIGEFLSAEKIEFEDLGANEVNITDDYPDIAQKVSQKVLENEENRGILFCKSGQGVCIASNRFTNIRAAQAFNEEMTEAGRNDDNLNILCLSSHWQNIKQSKKIIKKFLETKFDQQEKFIRRIEKLEIDFNLSMGVNKITKKINTFPPPRRGSVCD</sequence>
<protein>
    <submittedName>
        <fullName evidence="2">Putative ribose-5-phosphate isomerase B</fullName>
    </submittedName>
</protein>
<comment type="caution">
    <text evidence="2">The sequence shown here is derived from an EMBL/GenBank/DDBJ whole genome shotgun (WGS) entry which is preliminary data.</text>
</comment>